<evidence type="ECO:0000256" key="3">
    <source>
        <dbReference type="ARBA" id="ARBA00022448"/>
    </source>
</evidence>
<accession>A0A067M1D8</accession>
<evidence type="ECO:0000256" key="2">
    <source>
        <dbReference type="ARBA" id="ARBA00008335"/>
    </source>
</evidence>
<comment type="similarity">
    <text evidence="2">Belongs to the major facilitator superfamily.</text>
</comment>
<dbReference type="GO" id="GO:0016020">
    <property type="term" value="C:membrane"/>
    <property type="evidence" value="ECO:0007669"/>
    <property type="project" value="TreeGrafter"/>
</dbReference>
<dbReference type="InterPro" id="IPR011701">
    <property type="entry name" value="MFS"/>
</dbReference>
<feature type="transmembrane region" description="Helical" evidence="7">
    <location>
        <begin position="136"/>
        <end position="161"/>
    </location>
</feature>
<gene>
    <name evidence="9" type="ORF">BOTBODRAFT_37096</name>
</gene>
<protein>
    <recommendedName>
        <fullName evidence="8">Major facilitator superfamily (MFS) profile domain-containing protein</fullName>
    </recommendedName>
</protein>
<feature type="transmembrane region" description="Helical" evidence="7">
    <location>
        <begin position="408"/>
        <end position="427"/>
    </location>
</feature>
<feature type="transmembrane region" description="Helical" evidence="7">
    <location>
        <begin position="198"/>
        <end position="218"/>
    </location>
</feature>
<feature type="domain" description="Major facilitator superfamily (MFS) profile" evidence="8">
    <location>
        <begin position="46"/>
        <end position="431"/>
    </location>
</feature>
<evidence type="ECO:0000256" key="1">
    <source>
        <dbReference type="ARBA" id="ARBA00004127"/>
    </source>
</evidence>
<dbReference type="GO" id="GO:0022857">
    <property type="term" value="F:transmembrane transporter activity"/>
    <property type="evidence" value="ECO:0007669"/>
    <property type="project" value="InterPro"/>
</dbReference>
<dbReference type="EMBL" id="KL198079">
    <property type="protein sequence ID" value="KDQ09339.1"/>
    <property type="molecule type" value="Genomic_DNA"/>
</dbReference>
<evidence type="ECO:0000256" key="5">
    <source>
        <dbReference type="ARBA" id="ARBA00022989"/>
    </source>
</evidence>
<dbReference type="PANTHER" id="PTHR23514">
    <property type="entry name" value="BYPASS OF STOP CODON PROTEIN 6"/>
    <property type="match status" value="1"/>
</dbReference>
<dbReference type="InterPro" id="IPR020846">
    <property type="entry name" value="MFS_dom"/>
</dbReference>
<dbReference type="InterPro" id="IPR036259">
    <property type="entry name" value="MFS_trans_sf"/>
</dbReference>
<dbReference type="OrthoDB" id="413079at2759"/>
<dbReference type="Gene3D" id="1.20.1250.20">
    <property type="entry name" value="MFS general substrate transporter like domains"/>
    <property type="match status" value="2"/>
</dbReference>
<dbReference type="PROSITE" id="PS50850">
    <property type="entry name" value="MFS"/>
    <property type="match status" value="1"/>
</dbReference>
<dbReference type="Proteomes" id="UP000027195">
    <property type="component" value="Unassembled WGS sequence"/>
</dbReference>
<sequence>MSSSIHEQYPLRPISNVPALSVETAPQPPMPETVITKDMINYERAAFASLCFSQFLNGWNDGSTGPLLPRMQEFYGVGFAVVSLVFISSCCGFIFAALMNVPLSDRFGFGKIIAFGSGLQMIGCAVQSAAPPFPAFAIAFSLNGFGFGATGSQANGFVALLRNSGEGKMSLLHAAYGCGAFIAPLVATQFSSMAHWSFHYLASLGLALINCIFLNVVFRLKSQEQALSKAGIVVVESGATNESGKMKQIMKVKTVHVLALFIFVYVGVEVTIGGWIVTYSLKVRGGGPSAGYIASGFFGGLMLGRIVLIWVTRKVGARQVVYMYIALCIALEITVWFVPSLIENAIAVSFVGLFLGPIYPICMTISSEVLPPWLLVGSIGWIAGIGQAGSAALPFMTGAIASKTGVRAMQPLLVGMMGGMIALWLFVPRKAVKVQ</sequence>
<keyword evidence="3" id="KW-0813">Transport</keyword>
<dbReference type="FunFam" id="1.20.1250.20:FF:000286">
    <property type="entry name" value="MFS efflux transporter"/>
    <property type="match status" value="1"/>
</dbReference>
<dbReference type="InterPro" id="IPR051788">
    <property type="entry name" value="MFS_Transporter"/>
</dbReference>
<comment type="subcellular location">
    <subcellularLocation>
        <location evidence="1">Endomembrane system</location>
        <topology evidence="1">Multi-pass membrane protein</topology>
    </subcellularLocation>
</comment>
<feature type="transmembrane region" description="Helical" evidence="7">
    <location>
        <begin position="320"/>
        <end position="338"/>
    </location>
</feature>
<evidence type="ECO:0000256" key="6">
    <source>
        <dbReference type="ARBA" id="ARBA00023136"/>
    </source>
</evidence>
<feature type="transmembrane region" description="Helical" evidence="7">
    <location>
        <begin position="173"/>
        <end position="192"/>
    </location>
</feature>
<dbReference type="Pfam" id="PF07690">
    <property type="entry name" value="MFS_1"/>
    <property type="match status" value="1"/>
</dbReference>
<keyword evidence="6 7" id="KW-0472">Membrane</keyword>
<evidence type="ECO:0000313" key="10">
    <source>
        <dbReference type="Proteomes" id="UP000027195"/>
    </source>
</evidence>
<dbReference type="STRING" id="930990.A0A067M1D8"/>
<dbReference type="PANTHER" id="PTHR23514:SF3">
    <property type="entry name" value="BYPASS OF STOP CODON PROTEIN 6"/>
    <property type="match status" value="1"/>
</dbReference>
<feature type="transmembrane region" description="Helical" evidence="7">
    <location>
        <begin position="289"/>
        <end position="308"/>
    </location>
</feature>
<feature type="transmembrane region" description="Helical" evidence="7">
    <location>
        <begin position="374"/>
        <end position="396"/>
    </location>
</feature>
<keyword evidence="10" id="KW-1185">Reference proteome</keyword>
<evidence type="ECO:0000259" key="8">
    <source>
        <dbReference type="PROSITE" id="PS50850"/>
    </source>
</evidence>
<organism evidence="9 10">
    <name type="scientific">Botryobasidium botryosum (strain FD-172 SS1)</name>
    <dbReference type="NCBI Taxonomy" id="930990"/>
    <lineage>
        <taxon>Eukaryota</taxon>
        <taxon>Fungi</taxon>
        <taxon>Dikarya</taxon>
        <taxon>Basidiomycota</taxon>
        <taxon>Agaricomycotina</taxon>
        <taxon>Agaricomycetes</taxon>
        <taxon>Cantharellales</taxon>
        <taxon>Botryobasidiaceae</taxon>
        <taxon>Botryobasidium</taxon>
    </lineage>
</organism>
<keyword evidence="5 7" id="KW-1133">Transmembrane helix</keyword>
<reference evidence="10" key="1">
    <citation type="journal article" date="2014" name="Proc. Natl. Acad. Sci. U.S.A.">
        <title>Extensive sampling of basidiomycete genomes demonstrates inadequacy of the white-rot/brown-rot paradigm for wood decay fungi.</title>
        <authorList>
            <person name="Riley R."/>
            <person name="Salamov A.A."/>
            <person name="Brown D.W."/>
            <person name="Nagy L.G."/>
            <person name="Floudas D."/>
            <person name="Held B.W."/>
            <person name="Levasseur A."/>
            <person name="Lombard V."/>
            <person name="Morin E."/>
            <person name="Otillar R."/>
            <person name="Lindquist E.A."/>
            <person name="Sun H."/>
            <person name="LaButti K.M."/>
            <person name="Schmutz J."/>
            <person name="Jabbour D."/>
            <person name="Luo H."/>
            <person name="Baker S.E."/>
            <person name="Pisabarro A.G."/>
            <person name="Walton J.D."/>
            <person name="Blanchette R.A."/>
            <person name="Henrissat B."/>
            <person name="Martin F."/>
            <person name="Cullen D."/>
            <person name="Hibbett D.S."/>
            <person name="Grigoriev I.V."/>
        </authorList>
    </citation>
    <scope>NUCLEOTIDE SEQUENCE [LARGE SCALE GENOMIC DNA]</scope>
    <source>
        <strain evidence="10">FD-172 SS1</strain>
    </source>
</reference>
<dbReference type="GO" id="GO:0012505">
    <property type="term" value="C:endomembrane system"/>
    <property type="evidence" value="ECO:0007669"/>
    <property type="project" value="UniProtKB-SubCell"/>
</dbReference>
<keyword evidence="4 7" id="KW-0812">Transmembrane</keyword>
<feature type="transmembrane region" description="Helical" evidence="7">
    <location>
        <begin position="112"/>
        <end position="130"/>
    </location>
</feature>
<evidence type="ECO:0000313" key="9">
    <source>
        <dbReference type="EMBL" id="KDQ09339.1"/>
    </source>
</evidence>
<dbReference type="HOGENOM" id="CLU_021993_6_0_1"/>
<feature type="transmembrane region" description="Helical" evidence="7">
    <location>
        <begin position="344"/>
        <end position="362"/>
    </location>
</feature>
<evidence type="ECO:0000256" key="4">
    <source>
        <dbReference type="ARBA" id="ARBA00022692"/>
    </source>
</evidence>
<dbReference type="InParanoid" id="A0A067M1D8"/>
<evidence type="ECO:0000256" key="7">
    <source>
        <dbReference type="SAM" id="Phobius"/>
    </source>
</evidence>
<name>A0A067M1D8_BOTB1</name>
<feature type="transmembrane region" description="Helical" evidence="7">
    <location>
        <begin position="255"/>
        <end position="277"/>
    </location>
</feature>
<dbReference type="AlphaFoldDB" id="A0A067M1D8"/>
<feature type="transmembrane region" description="Helical" evidence="7">
    <location>
        <begin position="74"/>
        <end position="100"/>
    </location>
</feature>
<dbReference type="SUPFAM" id="SSF103473">
    <property type="entry name" value="MFS general substrate transporter"/>
    <property type="match status" value="1"/>
</dbReference>
<proteinExistence type="inferred from homology"/>